<dbReference type="GO" id="GO:0003824">
    <property type="term" value="F:catalytic activity"/>
    <property type="evidence" value="ECO:0007669"/>
    <property type="project" value="UniProtKB-ARBA"/>
</dbReference>
<evidence type="ECO:0000313" key="5">
    <source>
        <dbReference type="Proteomes" id="UP000467379"/>
    </source>
</evidence>
<name>A0A7I7WEH9_9MYCO</name>
<dbReference type="EMBL" id="AP022607">
    <property type="protein sequence ID" value="BBZ15480.1"/>
    <property type="molecule type" value="Genomic_DNA"/>
</dbReference>
<evidence type="ECO:0000313" key="4">
    <source>
        <dbReference type="Proteomes" id="UP000192441"/>
    </source>
</evidence>
<reference evidence="2 5" key="2">
    <citation type="journal article" date="2019" name="Emerg. Microbes Infect.">
        <title>Comprehensive subspecies identification of 175 nontuberculous mycobacteria species based on 7547 genomic profiles.</title>
        <authorList>
            <person name="Matsumoto Y."/>
            <person name="Kinjo T."/>
            <person name="Motooka D."/>
            <person name="Nabeya D."/>
            <person name="Jung N."/>
            <person name="Uechi K."/>
            <person name="Horii T."/>
            <person name="Iida T."/>
            <person name="Fujita J."/>
            <person name="Nakamura S."/>
        </authorList>
    </citation>
    <scope>NUCLEOTIDE SEQUENCE [LARGE SCALE GENOMIC DNA]</scope>
    <source>
        <strain evidence="2 5">JCM 12687</strain>
        <plasmid evidence="2">pJCM12687</plasmid>
    </source>
</reference>
<gene>
    <name evidence="2" type="primary">paaG_8</name>
    <name evidence="3" type="ORF">BST20_06380</name>
    <name evidence="2" type="ORF">MBRA_56750</name>
</gene>
<proteinExistence type="inferred from homology"/>
<reference evidence="3 4" key="1">
    <citation type="submission" date="2016-12" db="EMBL/GenBank/DDBJ databases">
        <title>The new phylogeny of genus Mycobacterium.</title>
        <authorList>
            <person name="Tortoli E."/>
            <person name="Trovato A."/>
            <person name="Cirillo D.M."/>
        </authorList>
    </citation>
    <scope>NUCLEOTIDE SEQUENCE [LARGE SCALE GENOMIC DNA]</scope>
    <source>
        <strain evidence="3 4">DSM 44624</strain>
    </source>
</reference>
<evidence type="ECO:0000313" key="2">
    <source>
        <dbReference type="EMBL" id="BBZ15480.1"/>
    </source>
</evidence>
<dbReference type="EMBL" id="MVHM01000002">
    <property type="protein sequence ID" value="ORA40192.1"/>
    <property type="molecule type" value="Genomic_DNA"/>
</dbReference>
<dbReference type="InterPro" id="IPR014748">
    <property type="entry name" value="Enoyl-CoA_hydra_C"/>
</dbReference>
<dbReference type="Proteomes" id="UP000192441">
    <property type="component" value="Unassembled WGS sequence"/>
</dbReference>
<evidence type="ECO:0000256" key="1">
    <source>
        <dbReference type="ARBA" id="ARBA00005254"/>
    </source>
</evidence>
<organism evidence="3 4">
    <name type="scientific">Mycobacterium branderi</name>
    <dbReference type="NCBI Taxonomy" id="43348"/>
    <lineage>
        <taxon>Bacteria</taxon>
        <taxon>Bacillati</taxon>
        <taxon>Actinomycetota</taxon>
        <taxon>Actinomycetes</taxon>
        <taxon>Mycobacteriales</taxon>
        <taxon>Mycobacteriaceae</taxon>
        <taxon>Mycobacterium</taxon>
    </lineage>
</organism>
<reference evidence="2" key="3">
    <citation type="submission" date="2020-02" db="EMBL/GenBank/DDBJ databases">
        <authorList>
            <person name="Matsumoto Y."/>
            <person name="Kinjo T."/>
            <person name="Motooka D."/>
            <person name="Nabeya D."/>
            <person name="Jung N."/>
            <person name="Uechi K."/>
            <person name="Horii T."/>
            <person name="Iida T."/>
            <person name="Fujita J."/>
            <person name="Nakamura S."/>
        </authorList>
    </citation>
    <scope>NUCLEOTIDE SEQUENCE</scope>
    <source>
        <strain evidence="2">JCM 12687</strain>
        <plasmid evidence="2">pJCM12687</plasmid>
    </source>
</reference>
<sequence length="273" mass="29378">MIEPSAYETISTEVSDGVGRVTLNRPERMNAWTPLMGVELRDAITDFDRRGDVRVILVTGAGRAFCAGADMSDEAQAASPRPTAPPPDQVPYWEMNTPIIAAMNGAAVGAGMTLAMQWDLRVVAEGAKYGFVFNRRGLLPELGSTWLLPRLIGLGRAMDVLLTGRIFTGAEAVGLGIANEAVPADQVLSRANAIAADIAENVAPVSGALTKRLINRFLTEPDRQRAEAIERGLSAWTVDQADSKEGISAFVEKRPPAWKLDKNTDFPEELFGG</sequence>
<dbReference type="Pfam" id="PF00378">
    <property type="entry name" value="ECH_1"/>
    <property type="match status" value="1"/>
</dbReference>
<dbReference type="PANTHER" id="PTHR43802">
    <property type="entry name" value="ENOYL-COA HYDRATASE"/>
    <property type="match status" value="1"/>
</dbReference>
<dbReference type="InterPro" id="IPR001753">
    <property type="entry name" value="Enoyl-CoA_hydra/iso"/>
</dbReference>
<dbReference type="InterPro" id="IPR029045">
    <property type="entry name" value="ClpP/crotonase-like_dom_sf"/>
</dbReference>
<accession>A0A7I7WEH9</accession>
<dbReference type="AlphaFoldDB" id="A0A7I7WEH9"/>
<evidence type="ECO:0000313" key="3">
    <source>
        <dbReference type="EMBL" id="ORA40192.1"/>
    </source>
</evidence>
<dbReference type="PANTHER" id="PTHR43802:SF1">
    <property type="entry name" value="IP11341P-RELATED"/>
    <property type="match status" value="1"/>
</dbReference>
<dbReference type="CDD" id="cd06558">
    <property type="entry name" value="crotonase-like"/>
    <property type="match status" value="1"/>
</dbReference>
<dbReference type="Gene3D" id="3.90.226.10">
    <property type="entry name" value="2-enoyl-CoA Hydratase, Chain A, domain 1"/>
    <property type="match status" value="1"/>
</dbReference>
<dbReference type="SUPFAM" id="SSF52096">
    <property type="entry name" value="ClpP/crotonase"/>
    <property type="match status" value="1"/>
</dbReference>
<dbReference type="RefSeq" id="WP_083130574.1">
    <property type="nucleotide sequence ID" value="NZ_AP022607.1"/>
</dbReference>
<keyword evidence="2" id="KW-0614">Plasmid</keyword>
<keyword evidence="5" id="KW-1185">Reference proteome</keyword>
<geneLocation type="plasmid" evidence="2 5">
    <name>pJCM12687</name>
</geneLocation>
<protein>
    <submittedName>
        <fullName evidence="2">Enoyl-CoA hydratase</fullName>
    </submittedName>
</protein>
<dbReference type="OrthoDB" id="9777711at2"/>
<dbReference type="Proteomes" id="UP000467379">
    <property type="component" value="Plasmid pJCM12687"/>
</dbReference>
<dbReference type="Gene3D" id="1.10.12.10">
    <property type="entry name" value="Lyase 2-enoyl-coa Hydratase, Chain A, domain 2"/>
    <property type="match status" value="1"/>
</dbReference>
<comment type="similarity">
    <text evidence="1">Belongs to the enoyl-CoA hydratase/isomerase family.</text>
</comment>